<dbReference type="InterPro" id="IPR005939">
    <property type="entry name" value="BLH_phosphatase-like"/>
</dbReference>
<keyword evidence="3" id="KW-1185">Reference proteome</keyword>
<dbReference type="NCBIfam" id="TIGR01244">
    <property type="entry name" value="TIGR01244 family sulfur transferase"/>
    <property type="match status" value="1"/>
</dbReference>
<name>A0AAE9Z9Z5_9PROT</name>
<dbReference type="RefSeq" id="WP_274492013.1">
    <property type="nucleotide sequence ID" value="NZ_CP118166.1"/>
</dbReference>
<accession>A0AAE9Z9Z5</accession>
<organism evidence="2 3">
    <name type="scientific">Hyphococcus flavus</name>
    <dbReference type="NCBI Taxonomy" id="1866326"/>
    <lineage>
        <taxon>Bacteria</taxon>
        <taxon>Pseudomonadati</taxon>
        <taxon>Pseudomonadota</taxon>
        <taxon>Alphaproteobacteria</taxon>
        <taxon>Parvularculales</taxon>
        <taxon>Parvularculaceae</taxon>
        <taxon>Hyphococcus</taxon>
    </lineage>
</organism>
<dbReference type="KEGG" id="hfl:PUV54_09620"/>
<reference evidence="2" key="1">
    <citation type="submission" date="2023-02" db="EMBL/GenBank/DDBJ databases">
        <title>Genome sequence of Hyphococcus flavus.</title>
        <authorList>
            <person name="Rong J.-C."/>
            <person name="Zhao Q."/>
            <person name="Yi M."/>
            <person name="Wu J.-Y."/>
        </authorList>
    </citation>
    <scope>NUCLEOTIDE SEQUENCE</scope>
    <source>
        <strain evidence="2">MCCC 1K03223</strain>
    </source>
</reference>
<feature type="domain" description="Beta-lactamase hydrolase-like protein phosphatase-like" evidence="1">
    <location>
        <begin position="7"/>
        <end position="108"/>
    </location>
</feature>
<proteinExistence type="predicted"/>
<dbReference type="Proteomes" id="UP001214043">
    <property type="component" value="Chromosome"/>
</dbReference>
<evidence type="ECO:0000259" key="1">
    <source>
        <dbReference type="Pfam" id="PF04273"/>
    </source>
</evidence>
<evidence type="ECO:0000313" key="3">
    <source>
        <dbReference type="Proteomes" id="UP001214043"/>
    </source>
</evidence>
<keyword evidence="2" id="KW-0808">Transferase</keyword>
<dbReference type="InterPro" id="IPR029021">
    <property type="entry name" value="Prot-tyrosine_phosphatase-like"/>
</dbReference>
<evidence type="ECO:0000313" key="2">
    <source>
        <dbReference type="EMBL" id="WDI30218.1"/>
    </source>
</evidence>
<dbReference type="GO" id="GO:0016740">
    <property type="term" value="F:transferase activity"/>
    <property type="evidence" value="ECO:0007669"/>
    <property type="project" value="UniProtKB-KW"/>
</dbReference>
<dbReference type="Gene3D" id="3.90.190.10">
    <property type="entry name" value="Protein tyrosine phosphatase superfamily"/>
    <property type="match status" value="1"/>
</dbReference>
<dbReference type="EMBL" id="CP118166">
    <property type="protein sequence ID" value="WDI30218.1"/>
    <property type="molecule type" value="Genomic_DNA"/>
</dbReference>
<protein>
    <submittedName>
        <fullName evidence="2">TIGR01244 family sulfur transferase</fullName>
    </submittedName>
</protein>
<dbReference type="GO" id="GO:0016787">
    <property type="term" value="F:hydrolase activity"/>
    <property type="evidence" value="ECO:0007669"/>
    <property type="project" value="InterPro"/>
</dbReference>
<dbReference type="Pfam" id="PF04273">
    <property type="entry name" value="BLH_phosphatase"/>
    <property type="match status" value="1"/>
</dbReference>
<sequence length="150" mass="15695">MTTGSKLLTDAFYVSPQLSVAEVAAAADEGFKLIVNNRPDGEMIGQPKSAELETAATAVGMKYAHIPVGPEGITQGHIEALKSALDSVERTKTLAFCRSGARSTFLLSYLSASEGRAVSDIVADAVQAGFDISAHAPVLEALGKENKNDE</sequence>
<gene>
    <name evidence="2" type="ORF">PUV54_09620</name>
</gene>
<dbReference type="AlphaFoldDB" id="A0AAE9Z9Z5"/>